<dbReference type="SUPFAM" id="SSF52087">
    <property type="entry name" value="CRAL/TRIO domain"/>
    <property type="match status" value="1"/>
</dbReference>
<dbReference type="OrthoDB" id="10256089at2759"/>
<dbReference type="Proteomes" id="UP000316079">
    <property type="component" value="Unassembled WGS sequence"/>
</dbReference>
<dbReference type="GO" id="GO:0007411">
    <property type="term" value="P:axon guidance"/>
    <property type="evidence" value="ECO:0007669"/>
    <property type="project" value="TreeGrafter"/>
</dbReference>
<dbReference type="GO" id="GO:0019898">
    <property type="term" value="C:extrinsic component of membrane"/>
    <property type="evidence" value="ECO:0007669"/>
    <property type="project" value="TreeGrafter"/>
</dbReference>
<comment type="caution">
    <text evidence="3">The sequence shown here is derived from an EMBL/GenBank/DDBJ whole genome shotgun (WGS) entry which is preliminary data.</text>
</comment>
<evidence type="ECO:0000313" key="3">
    <source>
        <dbReference type="EMBL" id="TRY59361.1"/>
    </source>
</evidence>
<dbReference type="GO" id="GO:0005737">
    <property type="term" value="C:cytoplasm"/>
    <property type="evidence" value="ECO:0007669"/>
    <property type="project" value="TreeGrafter"/>
</dbReference>
<keyword evidence="4" id="KW-1185">Reference proteome</keyword>
<dbReference type="GO" id="GO:0005085">
    <property type="term" value="F:guanyl-nucleotide exchange factor activity"/>
    <property type="evidence" value="ECO:0007669"/>
    <property type="project" value="UniProtKB-KW"/>
</dbReference>
<dbReference type="CDD" id="cd00170">
    <property type="entry name" value="SEC14"/>
    <property type="match status" value="1"/>
</dbReference>
<protein>
    <recommendedName>
        <fullName evidence="2">CRAL-TRIO domain-containing protein</fullName>
    </recommendedName>
</protein>
<accession>A0A553N1Q3</accession>
<dbReference type="Gene3D" id="3.40.525.10">
    <property type="entry name" value="CRAL-TRIO lipid binding domain"/>
    <property type="match status" value="1"/>
</dbReference>
<dbReference type="InterPro" id="IPR051336">
    <property type="entry name" value="RhoGEF_Guanine_NuclExch_SF"/>
</dbReference>
<dbReference type="EMBL" id="SRMA01027130">
    <property type="protein sequence ID" value="TRY59361.1"/>
    <property type="molecule type" value="Genomic_DNA"/>
</dbReference>
<dbReference type="InterPro" id="IPR001251">
    <property type="entry name" value="CRAL-TRIO_dom"/>
</dbReference>
<dbReference type="InterPro" id="IPR036865">
    <property type="entry name" value="CRAL-TRIO_dom_sf"/>
</dbReference>
<evidence type="ECO:0000313" key="4">
    <source>
        <dbReference type="Proteomes" id="UP000316079"/>
    </source>
</evidence>
<reference evidence="3 4" key="1">
    <citation type="journal article" date="2019" name="Sci. Data">
        <title>Hybrid genome assembly and annotation of Danionella translucida.</title>
        <authorList>
            <person name="Kadobianskyi M."/>
            <person name="Schulze L."/>
            <person name="Schuelke M."/>
            <person name="Judkewitz B."/>
        </authorList>
    </citation>
    <scope>NUCLEOTIDE SEQUENCE [LARGE SCALE GENOMIC DNA]</scope>
    <source>
        <strain evidence="3 4">Bolton</strain>
    </source>
</reference>
<gene>
    <name evidence="3" type="ORF">DNTS_035330</name>
</gene>
<evidence type="ECO:0000256" key="1">
    <source>
        <dbReference type="ARBA" id="ARBA00022658"/>
    </source>
</evidence>
<proteinExistence type="predicted"/>
<evidence type="ECO:0000259" key="2">
    <source>
        <dbReference type="Pfam" id="PF00650"/>
    </source>
</evidence>
<keyword evidence="1" id="KW-0344">Guanine-nucleotide releasing factor</keyword>
<dbReference type="STRING" id="623744.A0A553N1Q3"/>
<dbReference type="AlphaFoldDB" id="A0A553N1Q3"/>
<sequence>MGRGKDQDRGGIAKVGFHRNEDMKAIEVLPILKEKIAFVSGGRDRRGGPVLTFPARSNHDRIRQEDLRRLIAYLAGIPSEEVSRHGFTVIVDMRGSKWDSIKPLLKILQESFPSCIHCLELLQ</sequence>
<dbReference type="PANTHER" id="PTHR22826">
    <property type="entry name" value="RHO GUANINE EXCHANGE FACTOR-RELATED"/>
    <property type="match status" value="1"/>
</dbReference>
<feature type="domain" description="CRAL-TRIO" evidence="2">
    <location>
        <begin position="34"/>
        <end position="117"/>
    </location>
</feature>
<name>A0A553N1Q3_9TELE</name>
<dbReference type="Pfam" id="PF00650">
    <property type="entry name" value="CRAL_TRIO"/>
    <property type="match status" value="1"/>
</dbReference>
<dbReference type="PANTHER" id="PTHR22826:SF104">
    <property type="entry name" value="TRIPLE FUNCTIONAL DOMAIN PROTEIN"/>
    <property type="match status" value="1"/>
</dbReference>
<organism evidence="3 4">
    <name type="scientific">Danionella cerebrum</name>
    <dbReference type="NCBI Taxonomy" id="2873325"/>
    <lineage>
        <taxon>Eukaryota</taxon>
        <taxon>Metazoa</taxon>
        <taxon>Chordata</taxon>
        <taxon>Craniata</taxon>
        <taxon>Vertebrata</taxon>
        <taxon>Euteleostomi</taxon>
        <taxon>Actinopterygii</taxon>
        <taxon>Neopterygii</taxon>
        <taxon>Teleostei</taxon>
        <taxon>Ostariophysi</taxon>
        <taxon>Cypriniformes</taxon>
        <taxon>Danionidae</taxon>
        <taxon>Danioninae</taxon>
        <taxon>Danionella</taxon>
    </lineage>
</organism>